<feature type="non-terminal residue" evidence="1">
    <location>
        <position position="75"/>
    </location>
</feature>
<protein>
    <submittedName>
        <fullName evidence="1">Uncharacterized protein</fullName>
    </submittedName>
</protein>
<dbReference type="KEGG" id="medw:NCTC10132_00315"/>
<name>A0A3B0Q9I0_9BACT</name>
<dbReference type="AlphaFoldDB" id="A0A3B0Q9I0"/>
<reference evidence="2" key="1">
    <citation type="submission" date="2018-06" db="EMBL/GenBank/DDBJ databases">
        <authorList>
            <consortium name="Pathogen Informatics"/>
        </authorList>
    </citation>
    <scope>NUCLEOTIDE SEQUENCE [LARGE SCALE GENOMIC DNA]</scope>
    <source>
        <strain evidence="2">NCTC10132</strain>
    </source>
</reference>
<organism evidence="1 2">
    <name type="scientific">Mycoplasmopsis edwardii</name>
    <dbReference type="NCBI Taxonomy" id="53558"/>
    <lineage>
        <taxon>Bacteria</taxon>
        <taxon>Bacillati</taxon>
        <taxon>Mycoplasmatota</taxon>
        <taxon>Mycoplasmoidales</taxon>
        <taxon>Metamycoplasmataceae</taxon>
        <taxon>Mycoplasmopsis</taxon>
    </lineage>
</organism>
<proteinExistence type="predicted"/>
<accession>A0A3B0Q9I0</accession>
<keyword evidence="2" id="KW-1185">Reference proteome</keyword>
<evidence type="ECO:0000313" key="2">
    <source>
        <dbReference type="Proteomes" id="UP000257559"/>
    </source>
</evidence>
<dbReference type="Proteomes" id="UP000257559">
    <property type="component" value="Chromosome"/>
</dbReference>
<evidence type="ECO:0000313" key="1">
    <source>
        <dbReference type="EMBL" id="SYV96961.1"/>
    </source>
</evidence>
<sequence length="75" mass="9152">MKMTSNFTKKIKNKCCRMLGIKHEENLDDLEKVDPEVHLNSIDIEMHKLKYKMGKYLYNTKKEKLSIQILFKRYW</sequence>
<gene>
    <name evidence="1" type="ORF">NCTC10132_00315</name>
</gene>
<dbReference type="EMBL" id="LS991951">
    <property type="protein sequence ID" value="SYV96961.1"/>
    <property type="molecule type" value="Genomic_DNA"/>
</dbReference>